<keyword evidence="5" id="KW-0378">Hydrolase</keyword>
<protein>
    <recommendedName>
        <fullName evidence="7">Reverse transcriptase RNase H-like domain-containing protein</fullName>
    </recommendedName>
</protein>
<evidence type="ECO:0000256" key="1">
    <source>
        <dbReference type="ARBA" id="ARBA00022679"/>
    </source>
</evidence>
<dbReference type="PANTHER" id="PTHR48475">
    <property type="entry name" value="RIBONUCLEASE H"/>
    <property type="match status" value="1"/>
</dbReference>
<evidence type="ECO:0000313" key="8">
    <source>
        <dbReference type="EMBL" id="RDX68790.1"/>
    </source>
</evidence>
<dbReference type="SUPFAM" id="SSF56672">
    <property type="entry name" value="DNA/RNA polymerases"/>
    <property type="match status" value="1"/>
</dbReference>
<evidence type="ECO:0000256" key="6">
    <source>
        <dbReference type="ARBA" id="ARBA00022918"/>
    </source>
</evidence>
<keyword evidence="1" id="KW-0808">Transferase</keyword>
<proteinExistence type="predicted"/>
<evidence type="ECO:0000313" key="9">
    <source>
        <dbReference type="Proteomes" id="UP000257109"/>
    </source>
</evidence>
<dbReference type="InterPro" id="IPR043502">
    <property type="entry name" value="DNA/RNA_pol_sf"/>
</dbReference>
<comment type="caution">
    <text evidence="8">The sequence shown here is derived from an EMBL/GenBank/DDBJ whole genome shotgun (WGS) entry which is preliminary data.</text>
</comment>
<keyword evidence="4" id="KW-0255">Endonuclease</keyword>
<organism evidence="8 9">
    <name type="scientific">Mucuna pruriens</name>
    <name type="common">Velvet bean</name>
    <name type="synonym">Dolichos pruriens</name>
    <dbReference type="NCBI Taxonomy" id="157652"/>
    <lineage>
        <taxon>Eukaryota</taxon>
        <taxon>Viridiplantae</taxon>
        <taxon>Streptophyta</taxon>
        <taxon>Embryophyta</taxon>
        <taxon>Tracheophyta</taxon>
        <taxon>Spermatophyta</taxon>
        <taxon>Magnoliopsida</taxon>
        <taxon>eudicotyledons</taxon>
        <taxon>Gunneridae</taxon>
        <taxon>Pentapetalae</taxon>
        <taxon>rosids</taxon>
        <taxon>fabids</taxon>
        <taxon>Fabales</taxon>
        <taxon>Fabaceae</taxon>
        <taxon>Papilionoideae</taxon>
        <taxon>50 kb inversion clade</taxon>
        <taxon>NPAAA clade</taxon>
        <taxon>indigoferoid/millettioid clade</taxon>
        <taxon>Phaseoleae</taxon>
        <taxon>Mucuna</taxon>
    </lineage>
</organism>
<dbReference type="InterPro" id="IPR041373">
    <property type="entry name" value="RT_RNaseH"/>
</dbReference>
<evidence type="ECO:0000259" key="7">
    <source>
        <dbReference type="Pfam" id="PF17917"/>
    </source>
</evidence>
<feature type="non-terminal residue" evidence="8">
    <location>
        <position position="1"/>
    </location>
</feature>
<dbReference type="GO" id="GO:0016787">
    <property type="term" value="F:hydrolase activity"/>
    <property type="evidence" value="ECO:0007669"/>
    <property type="project" value="UniProtKB-KW"/>
</dbReference>
<keyword evidence="3" id="KW-0540">Nuclease</keyword>
<feature type="domain" description="Reverse transcriptase RNase H-like" evidence="7">
    <location>
        <begin position="17"/>
        <end position="99"/>
    </location>
</feature>
<evidence type="ECO:0000256" key="4">
    <source>
        <dbReference type="ARBA" id="ARBA00022759"/>
    </source>
</evidence>
<keyword evidence="2" id="KW-0548">Nucleotidyltransferase</keyword>
<keyword evidence="9" id="KW-1185">Reference proteome</keyword>
<sequence length="273" mass="31184">MMLAGPLVLTKLVEDTSILIYLSISNETISIMIVQEFGKEQRSVYFVSKVFQRVETRYQKIEKSTLALVPHLLFSRLRSYFQSNRVIVRTKLPFKQVLRKPNLDGQSNYQNLTYLLKKKGHIKVQALANFVTKLTLVNMADNAGKEWTLSIDEASNQKGGDIEIILEGPNEVMIGKSLQFKFKTRKNQMEYEAFDLQLVTSLLNKECHAKDPQLQATLFKKFTLLHVPRDQNGWEDLLPKLASTQRNSLNCSVIQKTLSNPTIEGKDICCIAD</sequence>
<dbReference type="OrthoDB" id="1938451at2759"/>
<evidence type="ECO:0000256" key="3">
    <source>
        <dbReference type="ARBA" id="ARBA00022722"/>
    </source>
</evidence>
<dbReference type="AlphaFoldDB" id="A0A371ERV2"/>
<dbReference type="GO" id="GO:0003964">
    <property type="term" value="F:RNA-directed DNA polymerase activity"/>
    <property type="evidence" value="ECO:0007669"/>
    <property type="project" value="UniProtKB-KW"/>
</dbReference>
<dbReference type="PANTHER" id="PTHR48475:SF1">
    <property type="entry name" value="RNASE H TYPE-1 DOMAIN-CONTAINING PROTEIN"/>
    <property type="match status" value="1"/>
</dbReference>
<keyword evidence="6" id="KW-0695">RNA-directed DNA polymerase</keyword>
<evidence type="ECO:0000256" key="2">
    <source>
        <dbReference type="ARBA" id="ARBA00022695"/>
    </source>
</evidence>
<dbReference type="EMBL" id="QJKJ01012391">
    <property type="protein sequence ID" value="RDX68790.1"/>
    <property type="molecule type" value="Genomic_DNA"/>
</dbReference>
<accession>A0A371ERV2</accession>
<evidence type="ECO:0000256" key="5">
    <source>
        <dbReference type="ARBA" id="ARBA00022801"/>
    </source>
</evidence>
<name>A0A371ERV2_MUCPR</name>
<dbReference type="Proteomes" id="UP000257109">
    <property type="component" value="Unassembled WGS sequence"/>
</dbReference>
<dbReference type="Pfam" id="PF17917">
    <property type="entry name" value="RT_RNaseH"/>
    <property type="match status" value="1"/>
</dbReference>
<reference evidence="8" key="1">
    <citation type="submission" date="2018-05" db="EMBL/GenBank/DDBJ databases">
        <title>Draft genome of Mucuna pruriens seed.</title>
        <authorList>
            <person name="Nnadi N.E."/>
            <person name="Vos R."/>
            <person name="Hasami M.H."/>
            <person name="Devisetty U.K."/>
            <person name="Aguiy J.C."/>
        </authorList>
    </citation>
    <scope>NUCLEOTIDE SEQUENCE [LARGE SCALE GENOMIC DNA]</scope>
    <source>
        <strain evidence="8">JCA_2017</strain>
    </source>
</reference>
<dbReference type="GO" id="GO:0004519">
    <property type="term" value="F:endonuclease activity"/>
    <property type="evidence" value="ECO:0007669"/>
    <property type="project" value="UniProtKB-KW"/>
</dbReference>
<gene>
    <name evidence="8" type="ORF">CR513_52180</name>
</gene>